<keyword evidence="1" id="KW-0812">Transmembrane</keyword>
<feature type="transmembrane region" description="Helical" evidence="1">
    <location>
        <begin position="142"/>
        <end position="166"/>
    </location>
</feature>
<sequence length="251" mass="26357">MDSRTETAIYVVVGLLVVGIAVTALSAAGDRTMVSEVVSEGEPPRNATVTAYSDLPRSAQVVVDAVVKQGRTTLSTYDDYRAVDALEGDRYIRTDEGVFYIRTTSVDGSGGLFEGIVLDSLLAIGGILIGAGLVVRDRSRHFLTLIALPTGATVALVSANALAAPTLSVVDWFGNVSFGLAAGVPVLTGIALRRREYDVGVMAMSTLLLSVAVLLSGNTLSALYLLLPLLLLGLPGTGFGWWLENRSAERA</sequence>
<feature type="transmembrane region" description="Helical" evidence="1">
    <location>
        <begin position="7"/>
        <end position="28"/>
    </location>
</feature>
<accession>A0A1H8IBA5</accession>
<evidence type="ECO:0000313" key="3">
    <source>
        <dbReference type="Proteomes" id="UP000198775"/>
    </source>
</evidence>
<feature type="transmembrane region" description="Helical" evidence="1">
    <location>
        <begin position="223"/>
        <end position="243"/>
    </location>
</feature>
<feature type="transmembrane region" description="Helical" evidence="1">
    <location>
        <begin position="199"/>
        <end position="217"/>
    </location>
</feature>
<dbReference type="EMBL" id="FOCX01000004">
    <property type="protein sequence ID" value="SEN65455.1"/>
    <property type="molecule type" value="Genomic_DNA"/>
</dbReference>
<keyword evidence="1" id="KW-1133">Transmembrane helix</keyword>
<gene>
    <name evidence="2" type="ORF">SAMN05216388_1004115</name>
</gene>
<feature type="transmembrane region" description="Helical" evidence="1">
    <location>
        <begin position="172"/>
        <end position="192"/>
    </location>
</feature>
<reference evidence="3" key="1">
    <citation type="submission" date="2016-10" db="EMBL/GenBank/DDBJ databases">
        <authorList>
            <person name="Varghese N."/>
            <person name="Submissions S."/>
        </authorList>
    </citation>
    <scope>NUCLEOTIDE SEQUENCE [LARGE SCALE GENOMIC DNA]</scope>
    <source>
        <strain evidence="3">IBRC-M 10043</strain>
    </source>
</reference>
<dbReference type="Proteomes" id="UP000198775">
    <property type="component" value="Unassembled WGS sequence"/>
</dbReference>
<protein>
    <submittedName>
        <fullName evidence="2">Uncharacterized protein</fullName>
    </submittedName>
</protein>
<evidence type="ECO:0000256" key="1">
    <source>
        <dbReference type="SAM" id="Phobius"/>
    </source>
</evidence>
<keyword evidence="3" id="KW-1185">Reference proteome</keyword>
<keyword evidence="1" id="KW-0472">Membrane</keyword>
<organism evidence="2 3">
    <name type="scientific">Halorientalis persicus</name>
    <dbReference type="NCBI Taxonomy" id="1367881"/>
    <lineage>
        <taxon>Archaea</taxon>
        <taxon>Methanobacteriati</taxon>
        <taxon>Methanobacteriota</taxon>
        <taxon>Stenosarchaea group</taxon>
        <taxon>Halobacteria</taxon>
        <taxon>Halobacteriales</taxon>
        <taxon>Haloarculaceae</taxon>
        <taxon>Halorientalis</taxon>
    </lineage>
</organism>
<dbReference type="AlphaFoldDB" id="A0A1H8IBA5"/>
<proteinExistence type="predicted"/>
<name>A0A1H8IBA5_9EURY</name>
<evidence type="ECO:0000313" key="2">
    <source>
        <dbReference type="EMBL" id="SEN65455.1"/>
    </source>
</evidence>
<dbReference type="RefSeq" id="WP_244514939.1">
    <property type="nucleotide sequence ID" value="NZ_FOCX01000004.1"/>
</dbReference>
<feature type="transmembrane region" description="Helical" evidence="1">
    <location>
        <begin position="116"/>
        <end position="135"/>
    </location>
</feature>